<dbReference type="AlphaFoldDB" id="A0A0E9NCK4"/>
<reference evidence="1 2" key="3">
    <citation type="journal article" date="2015" name="Genome Announc.">
        <title>Draft Genome Sequence of the Archiascomycetous Yeast Saitoella complicata.</title>
        <authorList>
            <person name="Yamauchi K."/>
            <person name="Kondo S."/>
            <person name="Hamamoto M."/>
            <person name="Takahashi Y."/>
            <person name="Ogura Y."/>
            <person name="Hayashi T."/>
            <person name="Nishida H."/>
        </authorList>
    </citation>
    <scope>NUCLEOTIDE SEQUENCE [LARGE SCALE GENOMIC DNA]</scope>
    <source>
        <strain evidence="1 2">NRRL Y-17804</strain>
    </source>
</reference>
<dbReference type="EMBL" id="BACD03000009">
    <property type="protein sequence ID" value="GAO47569.1"/>
    <property type="molecule type" value="Genomic_DNA"/>
</dbReference>
<reference evidence="1 2" key="2">
    <citation type="journal article" date="2014" name="J. Gen. Appl. Microbiol.">
        <title>The early diverging ascomycetous budding yeast Saitoella complicata has three histone deacetylases belonging to the Clr6, Hos2, and Rpd3 lineages.</title>
        <authorList>
            <person name="Nishida H."/>
            <person name="Matsumoto T."/>
            <person name="Kondo S."/>
            <person name="Hamamoto M."/>
            <person name="Yoshikawa H."/>
        </authorList>
    </citation>
    <scope>NUCLEOTIDE SEQUENCE [LARGE SCALE GENOMIC DNA]</scope>
    <source>
        <strain evidence="1 2">NRRL Y-17804</strain>
    </source>
</reference>
<proteinExistence type="predicted"/>
<gene>
    <name evidence="1" type="ORF">G7K_1772-t1</name>
</gene>
<evidence type="ECO:0000313" key="2">
    <source>
        <dbReference type="Proteomes" id="UP000033140"/>
    </source>
</evidence>
<evidence type="ECO:0000313" key="1">
    <source>
        <dbReference type="EMBL" id="GAO47569.1"/>
    </source>
</evidence>
<keyword evidence="2" id="KW-1185">Reference proteome</keyword>
<reference evidence="1 2" key="1">
    <citation type="journal article" date="2011" name="J. Gen. Appl. Microbiol.">
        <title>Draft genome sequencing of the enigmatic yeast Saitoella complicata.</title>
        <authorList>
            <person name="Nishida H."/>
            <person name="Hamamoto M."/>
            <person name="Sugiyama J."/>
        </authorList>
    </citation>
    <scope>NUCLEOTIDE SEQUENCE [LARGE SCALE GENOMIC DNA]</scope>
    <source>
        <strain evidence="1 2">NRRL Y-17804</strain>
    </source>
</reference>
<organism evidence="1 2">
    <name type="scientific">Saitoella complicata (strain BCRC 22490 / CBS 7301 / JCM 7358 / NBRC 10748 / NRRL Y-17804)</name>
    <dbReference type="NCBI Taxonomy" id="698492"/>
    <lineage>
        <taxon>Eukaryota</taxon>
        <taxon>Fungi</taxon>
        <taxon>Dikarya</taxon>
        <taxon>Ascomycota</taxon>
        <taxon>Taphrinomycotina</taxon>
        <taxon>Taphrinomycotina incertae sedis</taxon>
        <taxon>Saitoella</taxon>
    </lineage>
</organism>
<dbReference type="Proteomes" id="UP000033140">
    <property type="component" value="Unassembled WGS sequence"/>
</dbReference>
<sequence length="122" mass="14227">MDWTTYHLPIPPTTPNSLPIPLQRTIDPMVFSFMRTRCYLLMFRLYFLCTLSQHFPLPGEFAMDSGAPKMRSYRHAAQSVLTTLQEQRTMVVDVSCRRVVSMSLWVVALRGYDIVRLRVGLW</sequence>
<name>A0A0E9NCK4_SAICN</name>
<protein>
    <submittedName>
        <fullName evidence="1">Uncharacterized protein</fullName>
    </submittedName>
</protein>
<accession>A0A0E9NCK4</accession>
<comment type="caution">
    <text evidence="1">The sequence shown here is derived from an EMBL/GenBank/DDBJ whole genome shotgun (WGS) entry which is preliminary data.</text>
</comment>